<dbReference type="InterPro" id="IPR009057">
    <property type="entry name" value="Homeodomain-like_sf"/>
</dbReference>
<feature type="DNA-binding region" description="H-T-H motif" evidence="2">
    <location>
        <begin position="48"/>
        <end position="67"/>
    </location>
</feature>
<sequence length="222" mass="24425">MSHPPKSPLPVRKSHGGRPSLEASARLTEHIVDKATTLFLRAGFEAVSIDTIAAEAAISKRTFYTRFSGKPDLFTAVVVRFVEKRMAKMDAISAVVGPLRHQLEAIACEILRIACEPDAIALDRIVTAEVERFPELGRILYDFAVPRAVGTIEKILNQACADGTLDRIDTHHAAEHFLYAVIVGPMRMVALGVEGRRLSGGRLKRLQQSIDLFLNGVRSRSD</sequence>
<dbReference type="Gene3D" id="1.10.357.10">
    <property type="entry name" value="Tetracycline Repressor, domain 2"/>
    <property type="match status" value="1"/>
</dbReference>
<dbReference type="OrthoDB" id="5292901at2"/>
<gene>
    <name evidence="4" type="ORF">OO17_03575</name>
</gene>
<accession>A0A0D7F463</accession>
<dbReference type="PANTHER" id="PTHR30055">
    <property type="entry name" value="HTH-TYPE TRANSCRIPTIONAL REGULATOR RUTR"/>
    <property type="match status" value="1"/>
</dbReference>
<proteinExistence type="predicted"/>
<evidence type="ECO:0000313" key="4">
    <source>
        <dbReference type="EMBL" id="KIZ47591.1"/>
    </source>
</evidence>
<keyword evidence="1 2" id="KW-0238">DNA-binding</keyword>
<feature type="domain" description="HTH tetR-type" evidence="3">
    <location>
        <begin position="25"/>
        <end position="85"/>
    </location>
</feature>
<dbReference type="Proteomes" id="UP000032515">
    <property type="component" value="Unassembled WGS sequence"/>
</dbReference>
<dbReference type="PANTHER" id="PTHR30055:SF146">
    <property type="entry name" value="HTH-TYPE TRANSCRIPTIONAL DUAL REGULATOR CECR"/>
    <property type="match status" value="1"/>
</dbReference>
<evidence type="ECO:0000259" key="3">
    <source>
        <dbReference type="PROSITE" id="PS50977"/>
    </source>
</evidence>
<dbReference type="InterPro" id="IPR023772">
    <property type="entry name" value="DNA-bd_HTH_TetR-type_CS"/>
</dbReference>
<evidence type="ECO:0000313" key="5">
    <source>
        <dbReference type="Proteomes" id="UP000032515"/>
    </source>
</evidence>
<dbReference type="GO" id="GO:0003700">
    <property type="term" value="F:DNA-binding transcription factor activity"/>
    <property type="evidence" value="ECO:0007669"/>
    <property type="project" value="TreeGrafter"/>
</dbReference>
<dbReference type="InterPro" id="IPR050109">
    <property type="entry name" value="HTH-type_TetR-like_transc_reg"/>
</dbReference>
<protein>
    <submittedName>
        <fullName evidence="4">TetR family transcriptional regulator</fullName>
    </submittedName>
</protein>
<dbReference type="Pfam" id="PF00440">
    <property type="entry name" value="TetR_N"/>
    <property type="match status" value="1"/>
</dbReference>
<dbReference type="InterPro" id="IPR001647">
    <property type="entry name" value="HTH_TetR"/>
</dbReference>
<evidence type="ECO:0000256" key="2">
    <source>
        <dbReference type="PROSITE-ProRule" id="PRU00335"/>
    </source>
</evidence>
<dbReference type="AlphaFoldDB" id="A0A0D7F463"/>
<dbReference type="EMBL" id="JXXE01000066">
    <property type="protein sequence ID" value="KIZ47591.1"/>
    <property type="molecule type" value="Genomic_DNA"/>
</dbReference>
<dbReference type="InterPro" id="IPR036271">
    <property type="entry name" value="Tet_transcr_reg_TetR-rel_C_sf"/>
</dbReference>
<dbReference type="RefSeq" id="WP_044405764.1">
    <property type="nucleotide sequence ID" value="NZ_JXXE01000066.1"/>
</dbReference>
<dbReference type="PROSITE" id="PS01081">
    <property type="entry name" value="HTH_TETR_1"/>
    <property type="match status" value="1"/>
</dbReference>
<comment type="caution">
    <text evidence="4">The sequence shown here is derived from an EMBL/GenBank/DDBJ whole genome shotgun (WGS) entry which is preliminary data.</text>
</comment>
<dbReference type="PROSITE" id="PS50977">
    <property type="entry name" value="HTH_TETR_2"/>
    <property type="match status" value="1"/>
</dbReference>
<dbReference type="SUPFAM" id="SSF46689">
    <property type="entry name" value="Homeodomain-like"/>
    <property type="match status" value="1"/>
</dbReference>
<reference evidence="4 5" key="1">
    <citation type="submission" date="2014-11" db="EMBL/GenBank/DDBJ databases">
        <title>Genomics and ecophysiology of heterotrophic nitrogen fixing bacteria isolated from estuarine surface water.</title>
        <authorList>
            <person name="Bentzon-Tilia M."/>
            <person name="Severin I."/>
            <person name="Hansen L.H."/>
            <person name="Riemann L."/>
        </authorList>
    </citation>
    <scope>NUCLEOTIDE SEQUENCE [LARGE SCALE GENOMIC DNA]</scope>
    <source>
        <strain evidence="4 5">BAL398</strain>
    </source>
</reference>
<dbReference type="SUPFAM" id="SSF48498">
    <property type="entry name" value="Tetracyclin repressor-like, C-terminal domain"/>
    <property type="match status" value="1"/>
</dbReference>
<dbReference type="Pfam" id="PF14246">
    <property type="entry name" value="TetR_C_7"/>
    <property type="match status" value="1"/>
</dbReference>
<dbReference type="PRINTS" id="PR00455">
    <property type="entry name" value="HTHTETR"/>
</dbReference>
<evidence type="ECO:0000256" key="1">
    <source>
        <dbReference type="ARBA" id="ARBA00023125"/>
    </source>
</evidence>
<name>A0A0D7F463_RHOPL</name>
<dbReference type="PATRIC" id="fig|1076.23.peg.6242"/>
<dbReference type="GO" id="GO:0000976">
    <property type="term" value="F:transcription cis-regulatory region binding"/>
    <property type="evidence" value="ECO:0007669"/>
    <property type="project" value="TreeGrafter"/>
</dbReference>
<organism evidence="4 5">
    <name type="scientific">Rhodopseudomonas palustris</name>
    <dbReference type="NCBI Taxonomy" id="1076"/>
    <lineage>
        <taxon>Bacteria</taxon>
        <taxon>Pseudomonadati</taxon>
        <taxon>Pseudomonadota</taxon>
        <taxon>Alphaproteobacteria</taxon>
        <taxon>Hyphomicrobiales</taxon>
        <taxon>Nitrobacteraceae</taxon>
        <taxon>Rhodopseudomonas</taxon>
    </lineage>
</organism>
<dbReference type="InterPro" id="IPR039536">
    <property type="entry name" value="TetR_C_Proteobacteria"/>
</dbReference>